<dbReference type="InterPro" id="IPR050109">
    <property type="entry name" value="HTH-type_TetR-like_transc_reg"/>
</dbReference>
<evidence type="ECO:0000313" key="3">
    <source>
        <dbReference type="EMBL" id="GAA2635395.1"/>
    </source>
</evidence>
<sequence length="235" mass="25308">MVSGVSGVKAARAGRGEETREVIMAAAERLFAEHGLAAVSNRQIGEAAGQGNVTAVSYHFGSKAGLVRAMTNKHGERVERIRERYLKEAAGSRDIRDWVGCLVRPVSEYQASLGIPSWHARFTAQVMADPVQRAMVTDQSLVRAHLREILDGLGRCVEGLPQQVRAERGAMARHLMTHTFAEHEHALAAGTKLLHPSWEHAADALTDALAGLLTAPVTARTEPVADVRDGADVPS</sequence>
<evidence type="ECO:0000313" key="4">
    <source>
        <dbReference type="Proteomes" id="UP001501447"/>
    </source>
</evidence>
<feature type="domain" description="HTH tetR-type" evidence="2">
    <location>
        <begin position="23"/>
        <end position="70"/>
    </location>
</feature>
<dbReference type="Pfam" id="PF00440">
    <property type="entry name" value="TetR_N"/>
    <property type="match status" value="1"/>
</dbReference>
<name>A0ABP6D947_9ACTN</name>
<comment type="caution">
    <text evidence="3">The sequence shown here is derived from an EMBL/GenBank/DDBJ whole genome shotgun (WGS) entry which is preliminary data.</text>
</comment>
<dbReference type="Gene3D" id="1.10.357.10">
    <property type="entry name" value="Tetracycline Repressor, domain 2"/>
    <property type="match status" value="1"/>
</dbReference>
<dbReference type="InterPro" id="IPR009057">
    <property type="entry name" value="Homeodomain-like_sf"/>
</dbReference>
<proteinExistence type="predicted"/>
<dbReference type="EMBL" id="BAAARJ010000024">
    <property type="protein sequence ID" value="GAA2635395.1"/>
    <property type="molecule type" value="Genomic_DNA"/>
</dbReference>
<dbReference type="SUPFAM" id="SSF46689">
    <property type="entry name" value="Homeodomain-like"/>
    <property type="match status" value="1"/>
</dbReference>
<dbReference type="InterPro" id="IPR001647">
    <property type="entry name" value="HTH_TetR"/>
</dbReference>
<dbReference type="Proteomes" id="UP001501447">
    <property type="component" value="Unassembled WGS sequence"/>
</dbReference>
<evidence type="ECO:0000256" key="1">
    <source>
        <dbReference type="ARBA" id="ARBA00023125"/>
    </source>
</evidence>
<keyword evidence="1" id="KW-0238">DNA-binding</keyword>
<reference evidence="4" key="1">
    <citation type="journal article" date="2019" name="Int. J. Syst. Evol. Microbiol.">
        <title>The Global Catalogue of Microorganisms (GCM) 10K type strain sequencing project: providing services to taxonomists for standard genome sequencing and annotation.</title>
        <authorList>
            <consortium name="The Broad Institute Genomics Platform"/>
            <consortium name="The Broad Institute Genome Sequencing Center for Infectious Disease"/>
            <person name="Wu L."/>
            <person name="Ma J."/>
        </authorList>
    </citation>
    <scope>NUCLEOTIDE SEQUENCE [LARGE SCALE GENOMIC DNA]</scope>
    <source>
        <strain evidence="4">JCM 16373</strain>
    </source>
</reference>
<keyword evidence="4" id="KW-1185">Reference proteome</keyword>
<dbReference type="PANTHER" id="PTHR30055">
    <property type="entry name" value="HTH-TYPE TRANSCRIPTIONAL REGULATOR RUTR"/>
    <property type="match status" value="1"/>
</dbReference>
<dbReference type="PANTHER" id="PTHR30055:SF235">
    <property type="entry name" value="TRANSCRIPTIONAL REGULATORY PROTEIN"/>
    <property type="match status" value="1"/>
</dbReference>
<gene>
    <name evidence="3" type="ORF">GCM10009863_59780</name>
</gene>
<evidence type="ECO:0000259" key="2">
    <source>
        <dbReference type="Pfam" id="PF00440"/>
    </source>
</evidence>
<organism evidence="3 4">
    <name type="scientific">Streptomyces axinellae</name>
    <dbReference type="NCBI Taxonomy" id="552788"/>
    <lineage>
        <taxon>Bacteria</taxon>
        <taxon>Bacillati</taxon>
        <taxon>Actinomycetota</taxon>
        <taxon>Actinomycetes</taxon>
        <taxon>Kitasatosporales</taxon>
        <taxon>Streptomycetaceae</taxon>
        <taxon>Streptomyces</taxon>
    </lineage>
</organism>
<accession>A0ABP6D947</accession>
<protein>
    <submittedName>
        <fullName evidence="3">TetR/AcrR family transcriptional regulator</fullName>
    </submittedName>
</protein>